<name>B7ING0_BACC2</name>
<dbReference type="Proteomes" id="UP000006744">
    <property type="component" value="Chromosome"/>
</dbReference>
<reference evidence="1 2" key="1">
    <citation type="submission" date="2008-10" db="EMBL/GenBank/DDBJ databases">
        <title>Genome sequence of Bacillus cereus G9842.</title>
        <authorList>
            <person name="Dodson R.J."/>
            <person name="Durkin A.S."/>
            <person name="Rosovitz M.J."/>
            <person name="Rasko D.A."/>
            <person name="Hoffmaster A."/>
            <person name="Ravel J."/>
            <person name="Sutton G."/>
        </authorList>
    </citation>
    <scope>NUCLEOTIDE SEQUENCE [LARGE SCALE GENOMIC DNA]</scope>
    <source>
        <strain evidence="1 2">G9842</strain>
    </source>
</reference>
<dbReference type="KEGG" id="bcg:BCG9842_B2046"/>
<dbReference type="HOGENOM" id="CLU_394655_0_0_9"/>
<gene>
    <name evidence="1" type="ordered locus">BCG9842_B2046</name>
</gene>
<proteinExistence type="predicted"/>
<evidence type="ECO:0000313" key="1">
    <source>
        <dbReference type="EMBL" id="ACK96194.1"/>
    </source>
</evidence>
<evidence type="ECO:0000313" key="2">
    <source>
        <dbReference type="Proteomes" id="UP000006744"/>
    </source>
</evidence>
<dbReference type="AlphaFoldDB" id="B7ING0"/>
<protein>
    <submittedName>
        <fullName evidence="1">Uncharacterized protein</fullName>
    </submittedName>
</protein>
<sequence length="698" mass="76351">MSDSIYRIPTTGVFLRSDGMVVPKPQDVTNVSDASPELAQQLTAAYVGKGLQLLNADDLSFGGWANDYYHLGIGSTAQRTLRYIIELTDTIVLVGDAVELGVKIADWWGLLGPPDTDPVIVMLARISDMLEKIEDTLLGTWTAIRRDNLTFLRAHSSTALRIVQEYLELGRPRNDLVWANKIAEADTMSLLAVQTFVSEGLDGGLWMRPFSLKALGINPHDISNSWLGYHPNRDQLIRKPGELVWDHRFTLPAAAYAIAVRMAVLKAVAPESLVHGRAGCREMKSYANFLRAVIKRMEEGIWTIKDLDLSGDKYFSFMWNGLHPLAGADIHSGFSFFKIMYAGDWHALKLEHPELWPPGLVNPDDYGGTAEQIIARGREAVRLVGQHWWSLIWRGIGMVELCTLISDTDGMCRNSVIVKQIAMAQKVLLTAKKSERKRTIASVASGLANLTSSGDSSADAIKTYQLYQSLSAAGDRLPDVIARATEELVRLASPELPNSVISWAGTAISNTNGGSQENVIGPPNGRSQVILPGGAVTVSSFSGGFLYSGLQQLLENVTHGDRPTFEDLQRTHVLAFERNGSSPAYGGGWESCDWTFSDGSSSYTCHWNGLADAPRDERVVANGSITGKAYKQFFKIPTEIPEHPLDDHEVISFLLFNLPELDITSPELTITISGRASEGKGDAVTPDVDAIGVMLPLS</sequence>
<dbReference type="EMBL" id="CP001186">
    <property type="protein sequence ID" value="ACK96194.1"/>
    <property type="molecule type" value="Genomic_DNA"/>
</dbReference>
<accession>B7ING0</accession>
<dbReference type="RefSeq" id="WP_001284017.1">
    <property type="nucleotide sequence ID" value="NC_011772.1"/>
</dbReference>
<organism evidence="1 2">
    <name type="scientific">Bacillus cereus (strain G9842)</name>
    <dbReference type="NCBI Taxonomy" id="405531"/>
    <lineage>
        <taxon>Bacteria</taxon>
        <taxon>Bacillati</taxon>
        <taxon>Bacillota</taxon>
        <taxon>Bacilli</taxon>
        <taxon>Bacillales</taxon>
        <taxon>Bacillaceae</taxon>
        <taxon>Bacillus</taxon>
        <taxon>Bacillus cereus group</taxon>
    </lineage>
</organism>